<dbReference type="GO" id="GO:0000255">
    <property type="term" value="P:allantoin metabolic process"/>
    <property type="evidence" value="ECO:0007669"/>
    <property type="project" value="InterPro"/>
</dbReference>
<keyword evidence="4" id="KW-0659">Purine metabolism</keyword>
<dbReference type="GO" id="GO:0016810">
    <property type="term" value="F:hydrolase activity, acting on carbon-nitrogen (but not peptide) bonds"/>
    <property type="evidence" value="ECO:0007669"/>
    <property type="project" value="InterPro"/>
</dbReference>
<dbReference type="Pfam" id="PF01522">
    <property type="entry name" value="Polysacc_deac_1"/>
    <property type="match status" value="1"/>
</dbReference>
<dbReference type="GO" id="GO:0005975">
    <property type="term" value="P:carbohydrate metabolic process"/>
    <property type="evidence" value="ECO:0007669"/>
    <property type="project" value="InterPro"/>
</dbReference>
<name>A0A547Q907_9RHOB</name>
<gene>
    <name evidence="8" type="primary">puuE</name>
    <name evidence="8" type="ORF">FEV53_03555</name>
</gene>
<accession>A0A547Q907</accession>
<evidence type="ECO:0000256" key="4">
    <source>
        <dbReference type="ARBA" id="ARBA00022631"/>
    </source>
</evidence>
<evidence type="ECO:0000256" key="3">
    <source>
        <dbReference type="ARBA" id="ARBA00020071"/>
    </source>
</evidence>
<sequence>MVRQKETAVTRYPRDMTGYGAYPPDPQWPGGARIAVQIVLNYEEGGENNVLHGDAASEAFLSEITGAAPWPGQRHWNMESIYEYGSRAGFWRVHRLLGDLPVTVYGVATALARGPEQVAAMKSAGWEIASHGLKWIEHKDMSADEERAQIREAIRLHTEVVGAPPRGWYTGRCSMNTVDLAAAEGEFAYIADSYADDLPYWVEAGGKDQLIVPYTMDCNDMRFAIQAGFTTGDQFERYLKDSFDMLYAEGVAGASKMMSIGLHCRLAGRPGRALALKRALDHMRSHEGVWFATREQIADHWARVHPPQPRLRPSTMEREAFVAAFGGVFEHSPWIAEGAFEMELGPAHDSAAGVHNALARVFRSATEAQRLGVLTAHPDLAGKLAAAGRLTAESTAEQAGAGLDMLTDDERATFTRLNTEYTEKFGFPFIIAVKDHSKASILDAFHRRIRNDRETEFAEACRQVERIAELRLIEKMSS</sequence>
<dbReference type="Proteomes" id="UP000318590">
    <property type="component" value="Unassembled WGS sequence"/>
</dbReference>
<evidence type="ECO:0000256" key="6">
    <source>
        <dbReference type="SAM" id="MobiDB-lite"/>
    </source>
</evidence>
<dbReference type="EMBL" id="VFSV01000004">
    <property type="protein sequence ID" value="TRD22862.1"/>
    <property type="molecule type" value="Genomic_DNA"/>
</dbReference>
<reference evidence="8 9" key="1">
    <citation type="submission" date="2019-06" db="EMBL/GenBank/DDBJ databases">
        <title>Paenimaribius caenipelagi gen. nov., sp. nov., isolated from a tidal flat.</title>
        <authorList>
            <person name="Yoon J.-H."/>
        </authorList>
    </citation>
    <scope>NUCLEOTIDE SEQUENCE [LARGE SCALE GENOMIC DNA]</scope>
    <source>
        <strain evidence="8 9">JBTF-M29</strain>
    </source>
</reference>
<dbReference type="OrthoDB" id="9787041at2"/>
<evidence type="ECO:0000259" key="7">
    <source>
        <dbReference type="PROSITE" id="PS51677"/>
    </source>
</evidence>
<dbReference type="UniPathway" id="UPA00394">
    <property type="reaction ID" value="UER00652"/>
</dbReference>
<dbReference type="Pfam" id="PF09349">
    <property type="entry name" value="OHCU_decarbox"/>
    <property type="match status" value="1"/>
</dbReference>
<evidence type="ECO:0000256" key="5">
    <source>
        <dbReference type="ARBA" id="ARBA00032976"/>
    </source>
</evidence>
<dbReference type="SUPFAM" id="SSF158694">
    <property type="entry name" value="UraD-Like"/>
    <property type="match status" value="1"/>
</dbReference>
<organism evidence="8 9">
    <name type="scientific">Palleronia caenipelagi</name>
    <dbReference type="NCBI Taxonomy" id="2489174"/>
    <lineage>
        <taxon>Bacteria</taxon>
        <taxon>Pseudomonadati</taxon>
        <taxon>Pseudomonadota</taxon>
        <taxon>Alphaproteobacteria</taxon>
        <taxon>Rhodobacterales</taxon>
        <taxon>Roseobacteraceae</taxon>
        <taxon>Palleronia</taxon>
    </lineage>
</organism>
<evidence type="ECO:0000313" key="9">
    <source>
        <dbReference type="Proteomes" id="UP000318590"/>
    </source>
</evidence>
<proteinExistence type="inferred from homology"/>
<dbReference type="Gene3D" id="1.10.3330.10">
    <property type="entry name" value="Oxo-4-hydroxy-4-carboxy-5-ureidoimidazoline decarboxylase"/>
    <property type="match status" value="1"/>
</dbReference>
<dbReference type="InterPro" id="IPR011330">
    <property type="entry name" value="Glyco_hydro/deAcase_b/a-brl"/>
</dbReference>
<dbReference type="PANTHER" id="PTHR43123:SF1">
    <property type="entry name" value="POLYSACCHARIDE DEACETYLASE-RELATED"/>
    <property type="match status" value="1"/>
</dbReference>
<dbReference type="CDD" id="cd10977">
    <property type="entry name" value="CE4_PuuE_SpCDA1"/>
    <property type="match status" value="1"/>
</dbReference>
<dbReference type="GO" id="GO:0006144">
    <property type="term" value="P:purine nucleobase metabolic process"/>
    <property type="evidence" value="ECO:0007669"/>
    <property type="project" value="UniProtKB-KW"/>
</dbReference>
<dbReference type="AlphaFoldDB" id="A0A547Q907"/>
<comment type="similarity">
    <text evidence="2">Belongs to the polysaccharide deacetylase family.</text>
</comment>
<dbReference type="InterPro" id="IPR017625">
    <property type="entry name" value="PuuE"/>
</dbReference>
<feature type="region of interest" description="Disordered" evidence="6">
    <location>
        <begin position="1"/>
        <end position="24"/>
    </location>
</feature>
<dbReference type="Gene3D" id="3.20.20.370">
    <property type="entry name" value="Glycoside hydrolase/deacetylase"/>
    <property type="match status" value="1"/>
</dbReference>
<dbReference type="PANTHER" id="PTHR43123">
    <property type="entry name" value="POLYSACCHARIDE DEACETYLASE-RELATED"/>
    <property type="match status" value="1"/>
</dbReference>
<dbReference type="GO" id="GO:0019628">
    <property type="term" value="P:urate catabolic process"/>
    <property type="evidence" value="ECO:0007669"/>
    <property type="project" value="UniProtKB-UniPathway"/>
</dbReference>
<keyword evidence="9" id="KW-1185">Reference proteome</keyword>
<comment type="function">
    <text evidence="1">Is involved in generating a small heat-stable compound (Nod), an acylated oligomer of N-acetylglucosamine, that stimulates mitosis in various plant protoplasts.</text>
</comment>
<dbReference type="InterPro" id="IPR018020">
    <property type="entry name" value="OHCU_decarboxylase"/>
</dbReference>
<dbReference type="InterPro" id="IPR036778">
    <property type="entry name" value="OHCU_decarboxylase_sf"/>
</dbReference>
<dbReference type="SUPFAM" id="SSF88713">
    <property type="entry name" value="Glycoside hydrolase/deacetylase"/>
    <property type="match status" value="1"/>
</dbReference>
<evidence type="ECO:0000313" key="8">
    <source>
        <dbReference type="EMBL" id="TRD22862.1"/>
    </source>
</evidence>
<dbReference type="NCBIfam" id="TIGR03164">
    <property type="entry name" value="UHCUDC"/>
    <property type="match status" value="1"/>
</dbReference>
<comment type="caution">
    <text evidence="8">The sequence shown here is derived from an EMBL/GenBank/DDBJ whole genome shotgun (WGS) entry which is preliminary data.</text>
</comment>
<feature type="compositionally biased region" description="Basic and acidic residues" evidence="6">
    <location>
        <begin position="1"/>
        <end position="14"/>
    </location>
</feature>
<evidence type="ECO:0000256" key="2">
    <source>
        <dbReference type="ARBA" id="ARBA00010973"/>
    </source>
</evidence>
<dbReference type="InterPro" id="IPR002509">
    <property type="entry name" value="NODB_dom"/>
</dbReference>
<dbReference type="PROSITE" id="PS51677">
    <property type="entry name" value="NODB"/>
    <property type="match status" value="1"/>
</dbReference>
<dbReference type="InterPro" id="IPR017580">
    <property type="entry name" value="OHCU_decarboxylase-1"/>
</dbReference>
<evidence type="ECO:0000256" key="1">
    <source>
        <dbReference type="ARBA" id="ARBA00003236"/>
    </source>
</evidence>
<dbReference type="NCBIfam" id="TIGR03212">
    <property type="entry name" value="uraD_N-term-dom"/>
    <property type="match status" value="1"/>
</dbReference>
<protein>
    <recommendedName>
        <fullName evidence="3">Chitooligosaccharide deacetylase</fullName>
    </recommendedName>
    <alternativeName>
        <fullName evidence="5">Nodulation protein B</fullName>
    </alternativeName>
</protein>
<feature type="domain" description="NodB homology" evidence="7">
    <location>
        <begin position="76"/>
        <end position="292"/>
    </location>
</feature>